<keyword evidence="2" id="KW-1185">Reference proteome</keyword>
<evidence type="ECO:0000313" key="1">
    <source>
        <dbReference type="EMBL" id="CAJ2648203.1"/>
    </source>
</evidence>
<comment type="caution">
    <text evidence="1">The sequence shown here is derived from an EMBL/GenBank/DDBJ whole genome shotgun (WGS) entry which is preliminary data.</text>
</comment>
<accession>A0ACB0JVI7</accession>
<reference evidence="1" key="1">
    <citation type="submission" date="2023-10" db="EMBL/GenBank/DDBJ databases">
        <authorList>
            <person name="Rodriguez Cubillos JULIANA M."/>
            <person name="De Vega J."/>
        </authorList>
    </citation>
    <scope>NUCLEOTIDE SEQUENCE</scope>
</reference>
<dbReference type="EMBL" id="CASHSV030000109">
    <property type="protein sequence ID" value="CAJ2648203.1"/>
    <property type="molecule type" value="Genomic_DNA"/>
</dbReference>
<gene>
    <name evidence="1" type="ORF">MILVUS5_LOCUS16587</name>
</gene>
<proteinExistence type="predicted"/>
<protein>
    <submittedName>
        <fullName evidence="1">Uncharacterized protein</fullName>
    </submittedName>
</protein>
<name>A0ACB0JVI7_TRIPR</name>
<sequence length="393" mass="45152">MMVQDRNNAVTSQLLTEETTAVTHKLTTSIETLTSAPQSIPTLPFDLVAEILCRLPVNLLLQLRYLCKSFNSLISDYDFAKKQLRMSAARHHLIVRSQSNLRGLCLLDSPLPSVFSTSRVTLKQTELNYPVSLNNGCRLKVCSCDGILCINTTSPHERSAILLNPSFRNFKILPPLEFEWEYGTAPPIYSFGYDHFIDSYKIIVVSSAYWKTEKIEVGVHSLGTNDWRMIHEIPISGKILESGIFVSGTINWLVFDISNWSSSLATIVSLDLEKECYRMLPQPDLEWHTWKNSLGMLRDCLCIFDGSDDMFFDVWIMKEYGNRESWTKLYRVPPMRNHITKVLYMSEDDQMLVDYDWGVAVYDYKKGTLNIPKIETLNWLMNPKVYLESLISP</sequence>
<evidence type="ECO:0000313" key="2">
    <source>
        <dbReference type="Proteomes" id="UP001177021"/>
    </source>
</evidence>
<dbReference type="Proteomes" id="UP001177021">
    <property type="component" value="Unassembled WGS sequence"/>
</dbReference>
<organism evidence="1 2">
    <name type="scientific">Trifolium pratense</name>
    <name type="common">Red clover</name>
    <dbReference type="NCBI Taxonomy" id="57577"/>
    <lineage>
        <taxon>Eukaryota</taxon>
        <taxon>Viridiplantae</taxon>
        <taxon>Streptophyta</taxon>
        <taxon>Embryophyta</taxon>
        <taxon>Tracheophyta</taxon>
        <taxon>Spermatophyta</taxon>
        <taxon>Magnoliopsida</taxon>
        <taxon>eudicotyledons</taxon>
        <taxon>Gunneridae</taxon>
        <taxon>Pentapetalae</taxon>
        <taxon>rosids</taxon>
        <taxon>fabids</taxon>
        <taxon>Fabales</taxon>
        <taxon>Fabaceae</taxon>
        <taxon>Papilionoideae</taxon>
        <taxon>50 kb inversion clade</taxon>
        <taxon>NPAAA clade</taxon>
        <taxon>Hologalegina</taxon>
        <taxon>IRL clade</taxon>
        <taxon>Trifolieae</taxon>
        <taxon>Trifolium</taxon>
    </lineage>
</organism>